<dbReference type="PANTHER" id="PTHR23076:SF113">
    <property type="entry name" value="ATP-DEPENDENT ZINC METALLOPROTEASE FTSH 1, CHLOROPLASTIC-RELATED"/>
    <property type="match status" value="1"/>
</dbReference>
<gene>
    <name evidence="18" type="primary">ftsH_1</name>
    <name evidence="14" type="synonym">ftsH</name>
    <name evidence="18" type="ORF">MM817_00859</name>
</gene>
<dbReference type="Pfam" id="PF06480">
    <property type="entry name" value="FtsH_ext"/>
    <property type="match status" value="1"/>
</dbReference>
<evidence type="ECO:0000256" key="8">
    <source>
        <dbReference type="ARBA" id="ARBA00022833"/>
    </source>
</evidence>
<keyword evidence="3 14" id="KW-0645">Protease</keyword>
<dbReference type="EC" id="3.4.24.-" evidence="14"/>
<sequence>MRRFYQSAIFYVLILLVIIGVLQYIMSGTQQKTQLTWSQFVSDVHNHEIRSLYVTADGATLQLDGTLTDNTQFTSRALYSDQIVSQISQLPNVTISAPPKESSWLSFLSTIVPFLLVFVLIFFLFNQGQGGGNRVMNFGKSKARLYSEEKKRVTFNDVAGADEEKAELVEVVDFLRDPRKFTAVGARIPKGVLLVGPPGTGKTLLARAVAGEAGVPFFSISGSDFVEMFVGVGASRVRDLFETAKKNAPCIIFIDEIDAVGRQRGAGLGGGHDEREQTLNQLLVEMDGFAGNEGIIMIAATNRPDILDPALLRPGRFDRQITVDRPDVRGREQILRVHSRNKPLSKDVALDIVAKRTPGFTGADLENVLNEAALLTARKDKTVVEMVEVDEAIDRVIAGPEKRSKVISDKEKRLVAFHEGGHAVAGYFLKSGNMVHKVTIIPRGMAGGYTVSLPKEDRSFMTREDILDQVVELLGGRVAEEIVLGEISTGASNDLERVTSVVRRMITEFGMSTKLGPMQFGHRQGQVFLGRDFSSEQNYSDAIAYEIDQEMRRLVDESYERTRTLLTEHRAQLDLLAHTLLEKETLDGEQIRQLMEYGRLVDEGEDGGPKIKIGGRGFGDDPTPSLS</sequence>
<evidence type="ECO:0000256" key="7">
    <source>
        <dbReference type="ARBA" id="ARBA00022801"/>
    </source>
</evidence>
<evidence type="ECO:0000256" key="5">
    <source>
        <dbReference type="ARBA" id="ARBA00022723"/>
    </source>
</evidence>
<comment type="similarity">
    <text evidence="2 14">In the C-terminal section; belongs to the peptidase M41 family.</text>
</comment>
<evidence type="ECO:0000256" key="12">
    <source>
        <dbReference type="ARBA" id="ARBA00023136"/>
    </source>
</evidence>
<dbReference type="InterPro" id="IPR005936">
    <property type="entry name" value="FtsH"/>
</dbReference>
<dbReference type="GO" id="GO:0004222">
    <property type="term" value="F:metalloendopeptidase activity"/>
    <property type="evidence" value="ECO:0007669"/>
    <property type="project" value="InterPro"/>
</dbReference>
<dbReference type="GO" id="GO:0016887">
    <property type="term" value="F:ATP hydrolysis activity"/>
    <property type="evidence" value="ECO:0007669"/>
    <property type="project" value="UniProtKB-UniRule"/>
</dbReference>
<dbReference type="SMART" id="SM00382">
    <property type="entry name" value="AAA"/>
    <property type="match status" value="1"/>
</dbReference>
<proteinExistence type="inferred from homology"/>
<keyword evidence="8 14" id="KW-0862">Zinc</keyword>
<evidence type="ECO:0000313" key="19">
    <source>
        <dbReference type="Proteomes" id="UP001139263"/>
    </source>
</evidence>
<feature type="binding site" evidence="14">
    <location>
        <position position="494"/>
    </location>
    <ligand>
        <name>Zn(2+)</name>
        <dbReference type="ChEBI" id="CHEBI:29105"/>
        <note>catalytic</note>
    </ligand>
</feature>
<dbReference type="InterPro" id="IPR037219">
    <property type="entry name" value="Peptidase_M41-like"/>
</dbReference>
<evidence type="ECO:0000313" key="18">
    <source>
        <dbReference type="EMBL" id="MCI0182594.1"/>
    </source>
</evidence>
<keyword evidence="19" id="KW-1185">Reference proteome</keyword>
<evidence type="ECO:0000256" key="16">
    <source>
        <dbReference type="SAM" id="MobiDB-lite"/>
    </source>
</evidence>
<dbReference type="RefSeq" id="WP_241712171.1">
    <property type="nucleotide sequence ID" value="NZ_JALBUF010000001.1"/>
</dbReference>
<dbReference type="NCBIfam" id="TIGR01241">
    <property type="entry name" value="FtsH_fam"/>
    <property type="match status" value="1"/>
</dbReference>
<evidence type="ECO:0000256" key="11">
    <source>
        <dbReference type="ARBA" id="ARBA00023049"/>
    </source>
</evidence>
<keyword evidence="11 14" id="KW-0482">Metalloprotease</keyword>
<dbReference type="GO" id="GO:0005524">
    <property type="term" value="F:ATP binding"/>
    <property type="evidence" value="ECO:0007669"/>
    <property type="project" value="UniProtKB-UniRule"/>
</dbReference>
<dbReference type="InterPro" id="IPR041569">
    <property type="entry name" value="AAA_lid_3"/>
</dbReference>
<keyword evidence="4 14" id="KW-0812">Transmembrane</keyword>
<name>A0A9X1V7B5_9BACL</name>
<keyword evidence="6 14" id="KW-0547">Nucleotide-binding</keyword>
<dbReference type="GO" id="GO:0030163">
    <property type="term" value="P:protein catabolic process"/>
    <property type="evidence" value="ECO:0007669"/>
    <property type="project" value="UniProtKB-UniRule"/>
</dbReference>
<evidence type="ECO:0000256" key="13">
    <source>
        <dbReference type="ARBA" id="ARBA00061570"/>
    </source>
</evidence>
<feature type="transmembrane region" description="Helical" evidence="14">
    <location>
        <begin position="7"/>
        <end position="26"/>
    </location>
</feature>
<evidence type="ECO:0000256" key="14">
    <source>
        <dbReference type="HAMAP-Rule" id="MF_01458"/>
    </source>
</evidence>
<dbReference type="SUPFAM" id="SSF140990">
    <property type="entry name" value="FtsH protease domain-like"/>
    <property type="match status" value="1"/>
</dbReference>
<dbReference type="Gene3D" id="1.10.8.60">
    <property type="match status" value="1"/>
</dbReference>
<dbReference type="InterPro" id="IPR003959">
    <property type="entry name" value="ATPase_AAA_core"/>
</dbReference>
<evidence type="ECO:0000256" key="1">
    <source>
        <dbReference type="ARBA" id="ARBA00004370"/>
    </source>
</evidence>
<keyword evidence="10 14" id="KW-1133">Transmembrane helix</keyword>
<feature type="domain" description="AAA+ ATPase" evidence="17">
    <location>
        <begin position="188"/>
        <end position="327"/>
    </location>
</feature>
<dbReference type="AlphaFoldDB" id="A0A9X1V7B5"/>
<evidence type="ECO:0000256" key="15">
    <source>
        <dbReference type="RuleBase" id="RU003651"/>
    </source>
</evidence>
<dbReference type="Gene3D" id="3.40.50.300">
    <property type="entry name" value="P-loop containing nucleotide triphosphate hydrolases"/>
    <property type="match status" value="1"/>
</dbReference>
<protein>
    <recommendedName>
        <fullName evidence="14">ATP-dependent zinc metalloprotease FtsH</fullName>
        <ecNumber evidence="14">3.4.24.-</ecNumber>
    </recommendedName>
</protein>
<keyword evidence="14" id="KW-1003">Cell membrane</keyword>
<dbReference type="FunFam" id="1.10.8.60:FF:000001">
    <property type="entry name" value="ATP-dependent zinc metalloprotease FtsH"/>
    <property type="match status" value="1"/>
</dbReference>
<dbReference type="InterPro" id="IPR000642">
    <property type="entry name" value="Peptidase_M41"/>
</dbReference>
<comment type="caution">
    <text evidence="18">The sequence shown here is derived from an EMBL/GenBank/DDBJ whole genome shotgun (WGS) entry which is preliminary data.</text>
</comment>
<dbReference type="CDD" id="cd19501">
    <property type="entry name" value="RecA-like_FtsH"/>
    <property type="match status" value="1"/>
</dbReference>
<dbReference type="Pfam" id="PF01434">
    <property type="entry name" value="Peptidase_M41"/>
    <property type="match status" value="1"/>
</dbReference>
<dbReference type="FunFam" id="1.20.58.760:FF:000001">
    <property type="entry name" value="ATP-dependent zinc metalloprotease FtsH"/>
    <property type="match status" value="1"/>
</dbReference>
<comment type="similarity">
    <text evidence="15">Belongs to the AAA ATPase family.</text>
</comment>
<dbReference type="GO" id="GO:0008270">
    <property type="term" value="F:zinc ion binding"/>
    <property type="evidence" value="ECO:0007669"/>
    <property type="project" value="UniProtKB-UniRule"/>
</dbReference>
<evidence type="ECO:0000256" key="9">
    <source>
        <dbReference type="ARBA" id="ARBA00022840"/>
    </source>
</evidence>
<dbReference type="HAMAP" id="MF_01458">
    <property type="entry name" value="FtsH"/>
    <property type="match status" value="1"/>
</dbReference>
<feature type="binding site" evidence="14">
    <location>
        <position position="422"/>
    </location>
    <ligand>
        <name>Zn(2+)</name>
        <dbReference type="ChEBI" id="CHEBI:29105"/>
        <note>catalytic</note>
    </ligand>
</feature>
<dbReference type="FunFam" id="3.40.50.300:FF:000001">
    <property type="entry name" value="ATP-dependent zinc metalloprotease FtsH"/>
    <property type="match status" value="1"/>
</dbReference>
<evidence type="ECO:0000256" key="6">
    <source>
        <dbReference type="ARBA" id="ARBA00022741"/>
    </source>
</evidence>
<evidence type="ECO:0000256" key="2">
    <source>
        <dbReference type="ARBA" id="ARBA00010044"/>
    </source>
</evidence>
<comment type="similarity">
    <text evidence="13 14">In the central section; belongs to the AAA ATPase family.</text>
</comment>
<evidence type="ECO:0000256" key="10">
    <source>
        <dbReference type="ARBA" id="ARBA00022989"/>
    </source>
</evidence>
<dbReference type="GO" id="GO:0004176">
    <property type="term" value="F:ATP-dependent peptidase activity"/>
    <property type="evidence" value="ECO:0007669"/>
    <property type="project" value="InterPro"/>
</dbReference>
<feature type="binding site" evidence="14">
    <location>
        <begin position="196"/>
        <end position="203"/>
    </location>
    <ligand>
        <name>ATP</name>
        <dbReference type="ChEBI" id="CHEBI:30616"/>
    </ligand>
</feature>
<feature type="region of interest" description="Disordered" evidence="16">
    <location>
        <begin position="605"/>
        <end position="627"/>
    </location>
</feature>
<feature type="active site" evidence="14">
    <location>
        <position position="419"/>
    </location>
</feature>
<dbReference type="PROSITE" id="PS00674">
    <property type="entry name" value="AAA"/>
    <property type="match status" value="1"/>
</dbReference>
<comment type="subunit">
    <text evidence="14">Homohexamer.</text>
</comment>
<dbReference type="InterPro" id="IPR003960">
    <property type="entry name" value="ATPase_AAA_CS"/>
</dbReference>
<reference evidence="18" key="1">
    <citation type="submission" date="2022-03" db="EMBL/GenBank/DDBJ databases">
        <title>Draft Genome Sequence of Firmicute Strain S0AB, a Heterotrophic Iron/Sulfur-Oxidizing Extreme Acidophile.</title>
        <authorList>
            <person name="Vergara E."/>
            <person name="Pakostova E."/>
            <person name="Johnson D.B."/>
            <person name="Holmes D.S."/>
        </authorList>
    </citation>
    <scope>NUCLEOTIDE SEQUENCE</scope>
    <source>
        <strain evidence="18">S0AB</strain>
    </source>
</reference>
<dbReference type="PANTHER" id="PTHR23076">
    <property type="entry name" value="METALLOPROTEASE M41 FTSH"/>
    <property type="match status" value="1"/>
</dbReference>
<keyword evidence="5 14" id="KW-0479">Metal-binding</keyword>
<evidence type="ECO:0000256" key="3">
    <source>
        <dbReference type="ARBA" id="ARBA00022670"/>
    </source>
</evidence>
<feature type="transmembrane region" description="Helical" evidence="14">
    <location>
        <begin position="104"/>
        <end position="125"/>
    </location>
</feature>
<dbReference type="SUPFAM" id="SSF52540">
    <property type="entry name" value="P-loop containing nucleoside triphosphate hydrolases"/>
    <property type="match status" value="1"/>
</dbReference>
<dbReference type="Gene3D" id="1.20.58.760">
    <property type="entry name" value="Peptidase M41"/>
    <property type="match status" value="1"/>
</dbReference>
<dbReference type="Pfam" id="PF17862">
    <property type="entry name" value="AAA_lid_3"/>
    <property type="match status" value="1"/>
</dbReference>
<dbReference type="InterPro" id="IPR011546">
    <property type="entry name" value="Pept_M41_FtsH_extracell"/>
</dbReference>
<evidence type="ECO:0000259" key="17">
    <source>
        <dbReference type="SMART" id="SM00382"/>
    </source>
</evidence>
<accession>A0A9X1V7B5</accession>
<keyword evidence="7 14" id="KW-0378">Hydrolase</keyword>
<dbReference type="EMBL" id="JALBUF010000001">
    <property type="protein sequence ID" value="MCI0182594.1"/>
    <property type="molecule type" value="Genomic_DNA"/>
</dbReference>
<evidence type="ECO:0000256" key="4">
    <source>
        <dbReference type="ARBA" id="ARBA00022692"/>
    </source>
</evidence>
<comment type="subcellular location">
    <subcellularLocation>
        <location evidence="14">Cell membrane</location>
        <topology evidence="14">Multi-pass membrane protein</topology>
        <orientation evidence="14">Cytoplasmic side</orientation>
    </subcellularLocation>
    <subcellularLocation>
        <location evidence="1">Membrane</location>
    </subcellularLocation>
</comment>
<dbReference type="GO" id="GO:0005886">
    <property type="term" value="C:plasma membrane"/>
    <property type="evidence" value="ECO:0007669"/>
    <property type="project" value="UniProtKB-SubCell"/>
</dbReference>
<feature type="binding site" evidence="14">
    <location>
        <position position="418"/>
    </location>
    <ligand>
        <name>Zn(2+)</name>
        <dbReference type="ChEBI" id="CHEBI:29105"/>
        <note>catalytic</note>
    </ligand>
</feature>
<dbReference type="Pfam" id="PF00004">
    <property type="entry name" value="AAA"/>
    <property type="match status" value="1"/>
</dbReference>
<dbReference type="GO" id="GO:0006508">
    <property type="term" value="P:proteolysis"/>
    <property type="evidence" value="ECO:0007669"/>
    <property type="project" value="UniProtKB-KW"/>
</dbReference>
<organism evidence="18 19">
    <name type="scientific">Sulfoacidibacillus ferrooxidans</name>
    <dbReference type="NCBI Taxonomy" id="2005001"/>
    <lineage>
        <taxon>Bacteria</taxon>
        <taxon>Bacillati</taxon>
        <taxon>Bacillota</taxon>
        <taxon>Bacilli</taxon>
        <taxon>Bacillales</taxon>
        <taxon>Alicyclobacillaceae</taxon>
        <taxon>Sulfoacidibacillus</taxon>
    </lineage>
</organism>
<comment type="cofactor">
    <cofactor evidence="14">
        <name>Zn(2+)</name>
        <dbReference type="ChEBI" id="CHEBI:29105"/>
    </cofactor>
    <text evidence="14">Binds 1 zinc ion per subunit.</text>
</comment>
<dbReference type="InterPro" id="IPR027417">
    <property type="entry name" value="P-loop_NTPase"/>
</dbReference>
<comment type="function">
    <text evidence="14">Acts as a processive, ATP-dependent zinc metallopeptidase for both cytoplasmic and membrane proteins. Plays a role in the quality control of integral membrane proteins.</text>
</comment>
<dbReference type="InterPro" id="IPR003593">
    <property type="entry name" value="AAA+_ATPase"/>
</dbReference>
<dbReference type="Proteomes" id="UP001139263">
    <property type="component" value="Unassembled WGS sequence"/>
</dbReference>
<keyword evidence="9 14" id="KW-0067">ATP-binding</keyword>
<keyword evidence="12 14" id="KW-0472">Membrane</keyword>